<keyword evidence="1" id="KW-1133">Transmembrane helix</keyword>
<reference evidence="3 5" key="2">
    <citation type="submission" date="2019-03" db="EMBL/GenBank/DDBJ databases">
        <title>Genomic Encyclopedia of Type Strains, Phase IV (KMG-IV): sequencing the most valuable type-strain genomes for metagenomic binning, comparative biology and taxonomic classification.</title>
        <authorList>
            <person name="Goeker M."/>
        </authorList>
    </citation>
    <scope>NUCLEOTIDE SEQUENCE [LARGE SCALE GENOMIC DNA]</scope>
    <source>
        <strain evidence="3 5">DSM 17481</strain>
    </source>
</reference>
<evidence type="ECO:0000313" key="2">
    <source>
        <dbReference type="EMBL" id="SUB26030.1"/>
    </source>
</evidence>
<accession>A0A379AVM5</accession>
<proteinExistence type="predicted"/>
<gene>
    <name evidence="3" type="ORF">EV689_10951</name>
    <name evidence="2" type="ORF">NCTC11188_00361</name>
</gene>
<feature type="transmembrane region" description="Helical" evidence="1">
    <location>
        <begin position="7"/>
        <end position="25"/>
    </location>
</feature>
<evidence type="ECO:0000313" key="4">
    <source>
        <dbReference type="Proteomes" id="UP000255113"/>
    </source>
</evidence>
<dbReference type="AlphaFoldDB" id="A0A379AVM5"/>
<keyword evidence="1" id="KW-0812">Transmembrane</keyword>
<dbReference type="Proteomes" id="UP000294683">
    <property type="component" value="Unassembled WGS sequence"/>
</dbReference>
<dbReference type="Proteomes" id="UP000255113">
    <property type="component" value="Unassembled WGS sequence"/>
</dbReference>
<evidence type="ECO:0000256" key="1">
    <source>
        <dbReference type="SAM" id="Phobius"/>
    </source>
</evidence>
<dbReference type="RefSeq" id="WP_103852731.1">
    <property type="nucleotide sequence ID" value="NZ_PQVJ01000003.1"/>
</dbReference>
<keyword evidence="5" id="KW-1185">Reference proteome</keyword>
<evidence type="ECO:0000313" key="3">
    <source>
        <dbReference type="EMBL" id="TDP27792.1"/>
    </source>
</evidence>
<dbReference type="EMBL" id="UGSQ01000003">
    <property type="protein sequence ID" value="SUB26030.1"/>
    <property type="molecule type" value="Genomic_DNA"/>
</dbReference>
<keyword evidence="1" id="KW-0472">Membrane</keyword>
<name>A0A379AVM5_AVIGA</name>
<organism evidence="2 4">
    <name type="scientific">Avibacterium gallinarum</name>
    <name type="common">Pasteurella gallinarum</name>
    <dbReference type="NCBI Taxonomy" id="755"/>
    <lineage>
        <taxon>Bacteria</taxon>
        <taxon>Pseudomonadati</taxon>
        <taxon>Pseudomonadota</taxon>
        <taxon>Gammaproteobacteria</taxon>
        <taxon>Pasteurellales</taxon>
        <taxon>Pasteurellaceae</taxon>
        <taxon>Avibacterium</taxon>
    </lineage>
</organism>
<dbReference type="EMBL" id="SNXJ01000009">
    <property type="protein sequence ID" value="TDP27792.1"/>
    <property type="molecule type" value="Genomic_DNA"/>
</dbReference>
<sequence length="116" mass="13775">MIKIFSVLYLACCVTGCLWIWYPPYSSFWDEDIWVHKENNTPPTKDIVRECYSQSLLPFETKVVGELEIPVSPEDQVKANDIDGACLYQKGFRFNASYKYCYRFDNTCKQWNKYRN</sequence>
<protein>
    <submittedName>
        <fullName evidence="2">Uncharacterized protein</fullName>
    </submittedName>
</protein>
<evidence type="ECO:0000313" key="5">
    <source>
        <dbReference type="Proteomes" id="UP000294683"/>
    </source>
</evidence>
<reference evidence="2 4" key="1">
    <citation type="submission" date="2018-06" db="EMBL/GenBank/DDBJ databases">
        <authorList>
            <consortium name="Pathogen Informatics"/>
            <person name="Doyle S."/>
        </authorList>
    </citation>
    <scope>NUCLEOTIDE SEQUENCE [LARGE SCALE GENOMIC DNA]</scope>
    <source>
        <strain evidence="2 4">NCTC11188</strain>
    </source>
</reference>